<keyword evidence="10" id="KW-1185">Reference proteome</keyword>
<dbReference type="PANTHER" id="PTHR43375:SF1">
    <property type="entry name" value="OROTIDINE 5'-PHOSPHATE DECARBOXYLASE"/>
    <property type="match status" value="1"/>
</dbReference>
<gene>
    <name evidence="9" type="primary">pyrF</name>
    <name evidence="9" type="ORF">FVP33_03935</name>
</gene>
<dbReference type="AlphaFoldDB" id="A0A5C8UWZ7"/>
<evidence type="ECO:0000256" key="2">
    <source>
        <dbReference type="ARBA" id="ARBA00008847"/>
    </source>
</evidence>
<keyword evidence="3" id="KW-0210">Decarboxylase</keyword>
<evidence type="ECO:0000259" key="8">
    <source>
        <dbReference type="SMART" id="SM00934"/>
    </source>
</evidence>
<dbReference type="EC" id="4.1.1.23" evidence="7"/>
<dbReference type="InterPro" id="IPR011060">
    <property type="entry name" value="RibuloseP-bd_barrel"/>
</dbReference>
<dbReference type="Proteomes" id="UP000321379">
    <property type="component" value="Unassembled WGS sequence"/>
</dbReference>
<dbReference type="UniPathway" id="UPA00070">
    <property type="reaction ID" value="UER00120"/>
</dbReference>
<accession>A0A5C8UWZ7</accession>
<dbReference type="GO" id="GO:0004590">
    <property type="term" value="F:orotidine-5'-phosphate decarboxylase activity"/>
    <property type="evidence" value="ECO:0007669"/>
    <property type="project" value="UniProtKB-UniRule"/>
</dbReference>
<dbReference type="InterPro" id="IPR001754">
    <property type="entry name" value="OMPdeCOase_dom"/>
</dbReference>
<evidence type="ECO:0000256" key="1">
    <source>
        <dbReference type="ARBA" id="ARBA00004861"/>
    </source>
</evidence>
<comment type="pathway">
    <text evidence="1">Pyrimidine metabolism; UMP biosynthesis via de novo pathway; UMP from orotate: step 2/2.</text>
</comment>
<comment type="catalytic activity">
    <reaction evidence="6">
        <text>orotidine 5'-phosphate + H(+) = UMP + CO2</text>
        <dbReference type="Rhea" id="RHEA:11596"/>
        <dbReference type="ChEBI" id="CHEBI:15378"/>
        <dbReference type="ChEBI" id="CHEBI:16526"/>
        <dbReference type="ChEBI" id="CHEBI:57538"/>
        <dbReference type="ChEBI" id="CHEBI:57865"/>
        <dbReference type="EC" id="4.1.1.23"/>
    </reaction>
</comment>
<evidence type="ECO:0000313" key="10">
    <source>
        <dbReference type="Proteomes" id="UP000321379"/>
    </source>
</evidence>
<evidence type="ECO:0000313" key="9">
    <source>
        <dbReference type="EMBL" id="TXN32205.1"/>
    </source>
</evidence>
<name>A0A5C8UWZ7_9MICO</name>
<dbReference type="EMBL" id="VRMG01000004">
    <property type="protein sequence ID" value="TXN32205.1"/>
    <property type="molecule type" value="Genomic_DNA"/>
</dbReference>
<protein>
    <recommendedName>
        <fullName evidence="7">Orotidine-5'-phosphate decarboxylase</fullName>
        <ecNumber evidence="7">4.1.1.23</ecNumber>
    </recommendedName>
</protein>
<dbReference type="GO" id="GO:0006207">
    <property type="term" value="P:'de novo' pyrimidine nucleobase biosynthetic process"/>
    <property type="evidence" value="ECO:0007669"/>
    <property type="project" value="InterPro"/>
</dbReference>
<proteinExistence type="inferred from homology"/>
<comment type="caution">
    <text evidence="9">The sequence shown here is derived from an EMBL/GenBank/DDBJ whole genome shotgun (WGS) entry which is preliminary data.</text>
</comment>
<dbReference type="PANTHER" id="PTHR43375">
    <property type="entry name" value="OROTIDINE 5'-PHOSPHATE DECARBOXYLASE"/>
    <property type="match status" value="1"/>
</dbReference>
<dbReference type="SMART" id="SM00934">
    <property type="entry name" value="OMPdecase"/>
    <property type="match status" value="1"/>
</dbReference>
<reference evidence="9 10" key="1">
    <citation type="submission" date="2019-08" db="EMBL/GenBank/DDBJ databases">
        <title>Bacterial whole genome sequence for Glaciihabitans sp. CHu50b-6-2.</title>
        <authorList>
            <person name="Jin L."/>
        </authorList>
    </citation>
    <scope>NUCLEOTIDE SEQUENCE [LARGE SCALE GENOMIC DNA]</scope>
    <source>
        <strain evidence="9 10">CHu50b-6-2</strain>
    </source>
</reference>
<evidence type="ECO:0000256" key="6">
    <source>
        <dbReference type="ARBA" id="ARBA00049157"/>
    </source>
</evidence>
<comment type="similarity">
    <text evidence="2">Belongs to the OMP decarboxylase family. Type 2 subfamily.</text>
</comment>
<feature type="domain" description="Orotidine 5'-phosphate decarboxylase" evidence="8">
    <location>
        <begin position="16"/>
        <end position="273"/>
    </location>
</feature>
<dbReference type="InterPro" id="IPR013785">
    <property type="entry name" value="Aldolase_TIM"/>
</dbReference>
<evidence type="ECO:0000256" key="7">
    <source>
        <dbReference type="NCBIfam" id="TIGR02127"/>
    </source>
</evidence>
<dbReference type="Pfam" id="PF00215">
    <property type="entry name" value="OMPdecase"/>
    <property type="match status" value="1"/>
</dbReference>
<organism evidence="9 10">
    <name type="scientific">Lacisediminihabitans profunda</name>
    <dbReference type="NCBI Taxonomy" id="2594790"/>
    <lineage>
        <taxon>Bacteria</taxon>
        <taxon>Bacillati</taxon>
        <taxon>Actinomycetota</taxon>
        <taxon>Actinomycetes</taxon>
        <taxon>Micrococcales</taxon>
        <taxon>Microbacteriaceae</taxon>
        <taxon>Lacisediminihabitans</taxon>
    </lineage>
</organism>
<keyword evidence="4" id="KW-0665">Pyrimidine biosynthesis</keyword>
<dbReference type="InterPro" id="IPR011995">
    <property type="entry name" value="OMPdecase_type-2"/>
</dbReference>
<keyword evidence="5 9" id="KW-0456">Lyase</keyword>
<dbReference type="Gene3D" id="3.20.20.70">
    <property type="entry name" value="Aldolase class I"/>
    <property type="match status" value="1"/>
</dbReference>
<dbReference type="GO" id="GO:0044205">
    <property type="term" value="P:'de novo' UMP biosynthetic process"/>
    <property type="evidence" value="ECO:0007669"/>
    <property type="project" value="UniProtKB-UniPathway"/>
</dbReference>
<evidence type="ECO:0000256" key="4">
    <source>
        <dbReference type="ARBA" id="ARBA00022975"/>
    </source>
</evidence>
<evidence type="ECO:0000256" key="3">
    <source>
        <dbReference type="ARBA" id="ARBA00022793"/>
    </source>
</evidence>
<sequence length="285" mass="28768">MGFGDRLATVFDSVGQLCVGIDPHAWLLREWDLPDSAAGAREFGLRVVEATAGRAGIVKPQVAFFERYGSAGFAALEDVLAAARAAGLLVIADAKRGDLGTSVEAYGQAWLAPGGPLECDAMTISAYMGVGSIEAPMRLAEQAGKGLFVLAATSNPEAFEVQTATVARGARAGRSVAASIVGDVVSWNKLHTSGVGGSVGVVLGATVDFSAFGIDLGELAGSPSTPVLAPGFGHQGARYSQLASLYGPAAPHAVVSASRSILQAGPAGVAEAIATQASEVLACRG</sequence>
<dbReference type="NCBIfam" id="TIGR02127">
    <property type="entry name" value="pyrF_sub2"/>
    <property type="match status" value="1"/>
</dbReference>
<evidence type="ECO:0000256" key="5">
    <source>
        <dbReference type="ARBA" id="ARBA00023239"/>
    </source>
</evidence>
<dbReference type="SUPFAM" id="SSF51366">
    <property type="entry name" value="Ribulose-phoshate binding barrel"/>
    <property type="match status" value="1"/>
</dbReference>